<dbReference type="AlphaFoldDB" id="A0A4Q2USW5"/>
<organism evidence="2 3">
    <name type="scientific">Spirosoma sordidisoli</name>
    <dbReference type="NCBI Taxonomy" id="2502893"/>
    <lineage>
        <taxon>Bacteria</taxon>
        <taxon>Pseudomonadati</taxon>
        <taxon>Bacteroidota</taxon>
        <taxon>Cytophagia</taxon>
        <taxon>Cytophagales</taxon>
        <taxon>Cytophagaceae</taxon>
        <taxon>Spirosoma</taxon>
    </lineage>
</organism>
<feature type="transmembrane region" description="Helical" evidence="1">
    <location>
        <begin position="187"/>
        <end position="206"/>
    </location>
</feature>
<dbReference type="EMBL" id="SBLB01000001">
    <property type="protein sequence ID" value="RYC72192.1"/>
    <property type="molecule type" value="Genomic_DNA"/>
</dbReference>
<comment type="caution">
    <text evidence="2">The sequence shown here is derived from an EMBL/GenBank/DDBJ whole genome shotgun (WGS) entry which is preliminary data.</text>
</comment>
<gene>
    <name evidence="2" type="ORF">EQG79_03830</name>
</gene>
<evidence type="ECO:0000256" key="1">
    <source>
        <dbReference type="SAM" id="Phobius"/>
    </source>
</evidence>
<sequence length="455" mass="51366">MPATTEWRPYEKWLFRFLSLYFLIQIVPLGPSFWRTLVTADWQSSLYQPLFQLARYTPRFVGDTDSLLNWGIAAALAGLGAVGWSIWERQRIVSGRALPDYDRLNAWLRILIRYRLAAGLLAFGLIKLFPLQAPEPSLSHLNTPYGELTEWKLFALTLGVVPSYQAFLGLVETVAGLLLLTRRSATIGAFITIFFTGNVFMSNIAYGGGEYVYSLFLITLALYLLAYDGWRFYTLLVLGKPTAPARYRLRFDPGWQQSVRLAGKALVVLVVGAYGLSAYGALRQGGHQYPSLTERARLSDAAGLYTVREFSLNGQRLPPSPTDSVRWHNVVVEKWNTISIRRPGAAPLTRHNAEDIAGPDSARHFEWSGQIGRHYYRYEPVASPPGQTVPIVQLRNPQRPDDTFQLRYERPDSSTLVLAGINARRDSVYAVLERVDKKYLLYEAARVGRRKGLTL</sequence>
<evidence type="ECO:0000313" key="2">
    <source>
        <dbReference type="EMBL" id="RYC72192.1"/>
    </source>
</evidence>
<reference evidence="2 3" key="1">
    <citation type="submission" date="2019-01" db="EMBL/GenBank/DDBJ databases">
        <title>Spirosoma flava sp. nov., a propanil-degrading bacterium isolated from herbicide-contaminated soil.</title>
        <authorList>
            <person name="Zhang L."/>
            <person name="Jiang J.-D."/>
        </authorList>
    </citation>
    <scope>NUCLEOTIDE SEQUENCE [LARGE SCALE GENOMIC DNA]</scope>
    <source>
        <strain evidence="2 3">TY50</strain>
    </source>
</reference>
<feature type="transmembrane region" description="Helical" evidence="1">
    <location>
        <begin position="112"/>
        <end position="133"/>
    </location>
</feature>
<keyword evidence="3" id="KW-1185">Reference proteome</keyword>
<name>A0A4Q2USW5_9BACT</name>
<feature type="transmembrane region" description="Helical" evidence="1">
    <location>
        <begin position="259"/>
        <end position="282"/>
    </location>
</feature>
<keyword evidence="1" id="KW-1133">Transmembrane helix</keyword>
<protein>
    <submittedName>
        <fullName evidence="2">DoxX family protein</fullName>
    </submittedName>
</protein>
<feature type="transmembrane region" description="Helical" evidence="1">
    <location>
        <begin position="67"/>
        <end position="87"/>
    </location>
</feature>
<feature type="transmembrane region" description="Helical" evidence="1">
    <location>
        <begin position="212"/>
        <end position="238"/>
    </location>
</feature>
<dbReference type="Proteomes" id="UP000290407">
    <property type="component" value="Unassembled WGS sequence"/>
</dbReference>
<keyword evidence="1" id="KW-0472">Membrane</keyword>
<feature type="transmembrane region" description="Helical" evidence="1">
    <location>
        <begin position="13"/>
        <end position="34"/>
    </location>
</feature>
<evidence type="ECO:0000313" key="3">
    <source>
        <dbReference type="Proteomes" id="UP000290407"/>
    </source>
</evidence>
<keyword evidence="1" id="KW-0812">Transmembrane</keyword>
<accession>A0A4Q2USW5</accession>
<feature type="transmembrane region" description="Helical" evidence="1">
    <location>
        <begin position="153"/>
        <end position="180"/>
    </location>
</feature>
<proteinExistence type="predicted"/>